<accession>A0A8S5QRG0</accession>
<name>A0A8S5QRG0_9CAUD</name>
<protein>
    <submittedName>
        <fullName evidence="1">Zinc-ribbon domain protein</fullName>
    </submittedName>
</protein>
<sequence length="88" mass="9725">MASAVKKCRVCGKEYEACRSANRAAGVFRWQEVACSPECGAIYLQKINESRGIVNPQKKTKRKKCAEPVVEQAVVDAEPIGEKPVEEE</sequence>
<dbReference type="EMBL" id="BK015711">
    <property type="protein sequence ID" value="DAE21409.1"/>
    <property type="molecule type" value="Genomic_DNA"/>
</dbReference>
<organism evidence="1">
    <name type="scientific">Siphoviridae sp. ctE6L85</name>
    <dbReference type="NCBI Taxonomy" id="2826202"/>
    <lineage>
        <taxon>Viruses</taxon>
        <taxon>Duplodnaviria</taxon>
        <taxon>Heunggongvirae</taxon>
        <taxon>Uroviricota</taxon>
        <taxon>Caudoviricetes</taxon>
    </lineage>
</organism>
<reference evidence="1" key="1">
    <citation type="journal article" date="2021" name="Proc. Natl. Acad. Sci. U.S.A.">
        <title>A Catalog of Tens of Thousands of Viruses from Human Metagenomes Reveals Hidden Associations with Chronic Diseases.</title>
        <authorList>
            <person name="Tisza M.J."/>
            <person name="Buck C.B."/>
        </authorList>
    </citation>
    <scope>NUCLEOTIDE SEQUENCE</scope>
    <source>
        <strain evidence="1">CtE6L85</strain>
    </source>
</reference>
<proteinExistence type="predicted"/>
<evidence type="ECO:0000313" key="1">
    <source>
        <dbReference type="EMBL" id="DAE21409.1"/>
    </source>
</evidence>